<dbReference type="PANTHER" id="PTHR47331:SF6">
    <property type="entry name" value="DOUBLECORTIN DOMAIN-CONTAINING PROTEIN"/>
    <property type="match status" value="1"/>
</dbReference>
<dbReference type="EMBL" id="CACVKT020003131">
    <property type="protein sequence ID" value="CAC5381870.1"/>
    <property type="molecule type" value="Genomic_DNA"/>
</dbReference>
<evidence type="ECO:0000313" key="1">
    <source>
        <dbReference type="EMBL" id="CAC5381870.1"/>
    </source>
</evidence>
<dbReference type="AlphaFoldDB" id="A0A6J8BF29"/>
<evidence type="ECO:0000313" key="2">
    <source>
        <dbReference type="Proteomes" id="UP000507470"/>
    </source>
</evidence>
<reference evidence="1 2" key="1">
    <citation type="submission" date="2020-06" db="EMBL/GenBank/DDBJ databases">
        <authorList>
            <person name="Li R."/>
            <person name="Bekaert M."/>
        </authorList>
    </citation>
    <scope>NUCLEOTIDE SEQUENCE [LARGE SCALE GENOMIC DNA]</scope>
    <source>
        <strain evidence="2">wild</strain>
    </source>
</reference>
<name>A0A6J8BF29_MYTCO</name>
<accession>A0A6J8BF29</accession>
<dbReference type="OrthoDB" id="6127549at2759"/>
<dbReference type="PANTHER" id="PTHR47331">
    <property type="entry name" value="PHD-TYPE DOMAIN-CONTAINING PROTEIN"/>
    <property type="match status" value="1"/>
</dbReference>
<dbReference type="Proteomes" id="UP000507470">
    <property type="component" value="Unassembled WGS sequence"/>
</dbReference>
<keyword evidence="2" id="KW-1185">Reference proteome</keyword>
<proteinExistence type="predicted"/>
<organism evidence="1 2">
    <name type="scientific">Mytilus coruscus</name>
    <name type="common">Sea mussel</name>
    <dbReference type="NCBI Taxonomy" id="42192"/>
    <lineage>
        <taxon>Eukaryota</taxon>
        <taxon>Metazoa</taxon>
        <taxon>Spiralia</taxon>
        <taxon>Lophotrochozoa</taxon>
        <taxon>Mollusca</taxon>
        <taxon>Bivalvia</taxon>
        <taxon>Autobranchia</taxon>
        <taxon>Pteriomorphia</taxon>
        <taxon>Mytilida</taxon>
        <taxon>Mytiloidea</taxon>
        <taxon>Mytilidae</taxon>
        <taxon>Mytilinae</taxon>
        <taxon>Mytilus</taxon>
    </lineage>
</organism>
<sequence>MMELDFSGRTIDKQPISREDKRFLNILQDGIRRDEGHYELPLPFKGSESNLPNDKSLALQRFEHLRKHTSSEGHKISKDFYVDDGLKSVSGVGEAVRLVKASQQMCSKGGLRLHKFRSNSKEVLKQIPPDDQASDIKNIDLLKDELPTTKTLGVQWCIESDSFQFHIVLNDKPLTRRGILSTLSCLRSVGIRFTRSTCS</sequence>
<gene>
    <name evidence="1" type="ORF">MCOR_17731</name>
</gene>
<protein>
    <submittedName>
        <fullName evidence="1">Uncharacterized protein</fullName>
    </submittedName>
</protein>